<proteinExistence type="predicted"/>
<dbReference type="Pfam" id="PF00400">
    <property type="entry name" value="WD40"/>
    <property type="match status" value="1"/>
</dbReference>
<feature type="region of interest" description="Disordered" evidence="5">
    <location>
        <begin position="830"/>
        <end position="888"/>
    </location>
</feature>
<dbReference type="Pfam" id="PF13202">
    <property type="entry name" value="EF-hand_5"/>
    <property type="match status" value="2"/>
</dbReference>
<feature type="domain" description="EF-hand" evidence="6">
    <location>
        <begin position="93"/>
        <end position="128"/>
    </location>
</feature>
<feature type="repeat" description="WD" evidence="3">
    <location>
        <begin position="1141"/>
        <end position="1173"/>
    </location>
</feature>
<organism evidence="7 8">
    <name type="scientific">Lagenidium giganteum</name>
    <dbReference type="NCBI Taxonomy" id="4803"/>
    <lineage>
        <taxon>Eukaryota</taxon>
        <taxon>Sar</taxon>
        <taxon>Stramenopiles</taxon>
        <taxon>Oomycota</taxon>
        <taxon>Peronosporomycetes</taxon>
        <taxon>Pythiales</taxon>
        <taxon>Pythiaceae</taxon>
    </lineage>
</organism>
<feature type="repeat" description="WD" evidence="3">
    <location>
        <begin position="395"/>
        <end position="436"/>
    </location>
</feature>
<dbReference type="InterPro" id="IPR018247">
    <property type="entry name" value="EF_Hand_1_Ca_BS"/>
</dbReference>
<dbReference type="PROSITE" id="PS50222">
    <property type="entry name" value="EF_HAND_2"/>
    <property type="match status" value="7"/>
</dbReference>
<name>A0AAV2Z903_9STRA</name>
<dbReference type="PROSITE" id="PS50082">
    <property type="entry name" value="WD_REPEATS_2"/>
    <property type="match status" value="2"/>
</dbReference>
<dbReference type="CDD" id="cd00051">
    <property type="entry name" value="EFh"/>
    <property type="match status" value="5"/>
</dbReference>
<evidence type="ECO:0000313" key="8">
    <source>
        <dbReference type="Proteomes" id="UP001146120"/>
    </source>
</evidence>
<keyword evidence="3" id="KW-0853">WD repeat</keyword>
<dbReference type="PANTHER" id="PTHR44324">
    <property type="entry name" value="WD40 REPEAT DOMAIN 95"/>
    <property type="match status" value="1"/>
</dbReference>
<comment type="caution">
    <text evidence="7">The sequence shown here is derived from an EMBL/GenBank/DDBJ whole genome shotgun (WGS) entry which is preliminary data.</text>
</comment>
<evidence type="ECO:0000256" key="5">
    <source>
        <dbReference type="SAM" id="MobiDB-lite"/>
    </source>
</evidence>
<dbReference type="InterPro" id="IPR001680">
    <property type="entry name" value="WD40_rpt"/>
</dbReference>
<dbReference type="EMBL" id="DAKRPA010000039">
    <property type="protein sequence ID" value="DBA01902.1"/>
    <property type="molecule type" value="Genomic_DNA"/>
</dbReference>
<sequence length="2212" mass="247356">FGSFSHHNLGRTFSGITGQANGRCQLDASACLHAPAVTTMDIMMRLKGAGFSAIANEFKLREQRLGGGLPLLDFIEIVLRGLPRPRTPEEQYANVNALVDLFDDIDINGDGAMEFDEFTSFCVDAGMVATRAKNGTLKHRYVRNVKQVLKTSSGCLGIDKIKWSAEFQRFLVIESSAKTVKLFNVDGKFMAEVGGVSAMSLLGTASDTGEKHNGGSSAEADEAAKQAARALEASATIKAAEAGKDGGGVFVLDAVFLHRYKWIALSTTDFTISFYNLEESHHAHLMRTMNATTHSSAGPMLVLMRNLTITTATAQLLLRFCEQAGLLFSTGNDFVLNVWKIIDADTKVLWKRLISHVDMVMDVLEIPHHEVIVSCDLHHTLQLWDIHDCRPRGTLAGHARGVKQLVYSSHHDLLLSAGFEYDAYGWDLASRQVIMKLSGHRAPLIGVQLALFHTERAVTADVDGVFKVWDISRGNGVGGTVKSHHGHGSGAIHALQLESIDPARQFSRFQPTNFICLHPVRRDIWAATAGSASLHLFRSVRVQQYDEIPLRAFYHYNANKFIVVSGPMCSIWDGETGTLVEEFTHVGGPVNQNSDAHIMLQNGSAPNSQNSHNGSGAIAGENEGMGEILTCTQDARCKKLIVVSEQGDMGVYNCLNFVQMRRCKERFRLRSSTNSKNPSCGIVGLHYCSANKLIIAADANESAILVIDDNNSDAAKGLKETSVLRRLVHLEGGVAGSAYSYHASLIATIAAEDGRICLWDFETLSLYTTCQFEEDENAKGSSIHLLEFWDEFPVLVGADVQGGINFFAVMPTKHVASGRMLHAFLNDHSNAEQSDATPGKPASTPTSSSNMHYFPTTETATTTTTTTTTTAATDTATASTEKPSTEQSKTFITEAAEGAARKMLQLKQRRETSHSLKLDPVTGETRPGWARERPSNPSCIVASMKIVYEDEHERYLLFTGDEQGFVRVWDLSRMTRRLALSKIPESKLKHRRRGYHPKAMFARDHVKEEVLTKNQKHHGTAQSMWRHALAMEESDKFSLEKRLQRRRPTTKRRSTAATSDGRTARGSTPSLSNVGGAGTGGDSSAMAIAKAFMTPGKKTSKVGFQIGQAVDGSLIQLRHKPEARSNEQAWHVQDVLIACAWRAHDDGTTSLEVTKHPNILVTCGLDMRVFVWNWHGVCLGKLFDAENVGRWRWRFQKDDSKRQKERHELVCELLAELEMTAAEKAERRRTTLYQEHVQHKSQKDLQFVNLVLLDHLINKSPEVQATEATDGDASGDPAAEVATTTDPSQVPMNRNRQNKLGMRMTLKHLKEQHQLRHTDTERNRQRAELRLQCLGKVGPLLCVDNFERKVANDAEMMKFYEKDDLKMDKRYLEQELSIALPPSLSGSQRGQKESMDRINQQIQIAHDAAETMIENRAVLERKAEGMYANLEHTKRKVKVSLLSPDRHRILANEAAASALNEMLEPSEFLEHRLPAAMLTLRPQTAPVVPINNSTKKKSMITSASEDKLPQCEPKPRPTTSTGTRKSLHVTHSAPQLEKLPRARRSVMLDTRKSSLDVLYIEEVKRQRVVPRKPSPLVVNTAQSEAAAPADKRLLLRSGNNQSASMATMPSIHEDLAHLDVKEQSLRDHMLKTEQRMEEAMHDAEQPHDRFDLKKARHNDELMKKEKRMDDYLRQKRRELNNNIGNVFKRTSFAFQSRSSDDRRNKKPAAIMSKAKLKLEKSSKFGIYSVREVMAVIRLFWSMDDDSSGSISLEELLKYKHFFEKLGYNDMTTVFQAIDKDGNGTISLRELLEICFHYATKAQIGEMMRLAKVGNVRSFLQGIDPEAQARADASALTEESRRELLDIFHVFDKNHDGGVTMDEIMEALRVDDDDVMAKVMADERMRNKRPLSVTSWSAFTSGITKEDIDRYYREFDSDGNKELNFDEFIGLMQALYMPKKRIGSTGEIAIPGLDKAIRRASLTCRQSLDEKDKSAGNSRTDMESYFRLQKRSVFGIYSVRGVMGVIRLFHVLDEDNSNTVSLSELQYIRPFFERIGQYDLSKVFHAIDKDNNGQISLRELLESCFPQSSNVQLSKVGNVRQFFRGATEADASSSGVSSLTHENKQELLDIFRIFDKNGDGFVSMDEIMQALRIDDSEHEIERAVAERRRVKLATEGVGAVGVTVTTAAPSSRSMGSSGITRSDMERYYAEYDVNGDKVLDFDEFVELMRALYE</sequence>
<feature type="domain" description="EF-hand" evidence="6">
    <location>
        <begin position="2178"/>
        <end position="2212"/>
    </location>
</feature>
<dbReference type="InterPro" id="IPR036322">
    <property type="entry name" value="WD40_repeat_dom_sf"/>
</dbReference>
<dbReference type="InterPro" id="IPR011047">
    <property type="entry name" value="Quinoprotein_ADH-like_sf"/>
</dbReference>
<feature type="compositionally biased region" description="Basic and acidic residues" evidence="5">
    <location>
        <begin position="1504"/>
        <end position="1515"/>
    </location>
</feature>
<gene>
    <name evidence="7" type="ORF">N0F65_005091</name>
</gene>
<feature type="domain" description="EF-hand" evidence="6">
    <location>
        <begin position="2101"/>
        <end position="2136"/>
    </location>
</feature>
<dbReference type="Proteomes" id="UP001146120">
    <property type="component" value="Unassembled WGS sequence"/>
</dbReference>
<feature type="region of interest" description="Disordered" evidence="5">
    <location>
        <begin position="1488"/>
        <end position="1538"/>
    </location>
</feature>
<dbReference type="SUPFAM" id="SSF50998">
    <property type="entry name" value="Quinoprotein alcohol dehydrogenase-like"/>
    <property type="match status" value="1"/>
</dbReference>
<reference evidence="7" key="1">
    <citation type="submission" date="2022-11" db="EMBL/GenBank/DDBJ databases">
        <authorList>
            <person name="Morgan W.R."/>
            <person name="Tartar A."/>
        </authorList>
    </citation>
    <scope>NUCLEOTIDE SEQUENCE</scope>
    <source>
        <strain evidence="7">ARSEF 373</strain>
    </source>
</reference>
<dbReference type="PANTHER" id="PTHR44324:SF4">
    <property type="entry name" value="WD40 REPEAT DOMAIN 95"/>
    <property type="match status" value="1"/>
</dbReference>
<feature type="domain" description="EF-hand" evidence="6">
    <location>
        <begin position="2038"/>
        <end position="2069"/>
    </location>
</feature>
<dbReference type="SUPFAM" id="SSF50978">
    <property type="entry name" value="WD40 repeat-like"/>
    <property type="match status" value="1"/>
</dbReference>
<feature type="non-terminal residue" evidence="7">
    <location>
        <position position="1"/>
    </location>
</feature>
<evidence type="ECO:0000256" key="2">
    <source>
        <dbReference type="ARBA" id="ARBA00022837"/>
    </source>
</evidence>
<dbReference type="InterPro" id="IPR002048">
    <property type="entry name" value="EF_hand_dom"/>
</dbReference>
<evidence type="ECO:0000256" key="1">
    <source>
        <dbReference type="ARBA" id="ARBA00022737"/>
    </source>
</evidence>
<feature type="compositionally biased region" description="Basic residues" evidence="5">
    <location>
        <begin position="1043"/>
        <end position="1054"/>
    </location>
</feature>
<dbReference type="SUPFAM" id="SSF47473">
    <property type="entry name" value="EF-hand"/>
    <property type="match status" value="3"/>
</dbReference>
<feature type="region of interest" description="Disordered" evidence="5">
    <location>
        <begin position="1264"/>
        <end position="1295"/>
    </location>
</feature>
<feature type="compositionally biased region" description="Polar residues" evidence="5">
    <location>
        <begin position="1282"/>
        <end position="1295"/>
    </location>
</feature>
<dbReference type="Pfam" id="PF13499">
    <property type="entry name" value="EF-hand_7"/>
    <property type="match status" value="3"/>
</dbReference>
<keyword evidence="1" id="KW-0677">Repeat</keyword>
<dbReference type="PROSITE" id="PS00018">
    <property type="entry name" value="EF_HAND_1"/>
    <property type="match status" value="7"/>
</dbReference>
<dbReference type="InterPro" id="IPR015943">
    <property type="entry name" value="WD40/YVTN_repeat-like_dom_sf"/>
</dbReference>
<evidence type="ECO:0000256" key="4">
    <source>
        <dbReference type="SAM" id="Coils"/>
    </source>
</evidence>
<dbReference type="Gene3D" id="2.130.10.10">
    <property type="entry name" value="YVTN repeat-like/Quinoprotein amine dehydrogenase"/>
    <property type="match status" value="3"/>
</dbReference>
<keyword evidence="4" id="KW-0175">Coiled coil</keyword>
<feature type="region of interest" description="Disordered" evidence="5">
    <location>
        <begin position="1036"/>
        <end position="1080"/>
    </location>
</feature>
<keyword evidence="2" id="KW-0106">Calcium</keyword>
<feature type="domain" description="EF-hand" evidence="6">
    <location>
        <begin position="1765"/>
        <end position="1800"/>
    </location>
</feature>
<evidence type="ECO:0000313" key="7">
    <source>
        <dbReference type="EMBL" id="DBA01902.1"/>
    </source>
</evidence>
<dbReference type="GO" id="GO:0005509">
    <property type="term" value="F:calcium ion binding"/>
    <property type="evidence" value="ECO:0007669"/>
    <property type="project" value="InterPro"/>
</dbReference>
<feature type="compositionally biased region" description="Low complexity" evidence="5">
    <location>
        <begin position="856"/>
        <end position="880"/>
    </location>
</feature>
<feature type="domain" description="EF-hand" evidence="6">
    <location>
        <begin position="1902"/>
        <end position="1937"/>
    </location>
</feature>
<reference evidence="7" key="2">
    <citation type="journal article" date="2023" name="Microbiol Resour">
        <title>Decontamination and Annotation of the Draft Genome Sequence of the Oomycete Lagenidium giganteum ARSEF 373.</title>
        <authorList>
            <person name="Morgan W.R."/>
            <person name="Tartar A."/>
        </authorList>
    </citation>
    <scope>NUCLEOTIDE SEQUENCE</scope>
    <source>
        <strain evidence="7">ARSEF 373</strain>
    </source>
</reference>
<accession>A0AAV2Z903</accession>
<protein>
    <recommendedName>
        <fullName evidence="6">EF-hand domain-containing protein</fullName>
    </recommendedName>
</protein>
<feature type="domain" description="EF-hand" evidence="6">
    <location>
        <begin position="1838"/>
        <end position="1873"/>
    </location>
</feature>
<keyword evidence="8" id="KW-1185">Reference proteome</keyword>
<dbReference type="InterPro" id="IPR051242">
    <property type="entry name" value="WD-EF-hand_domain"/>
</dbReference>
<dbReference type="SMART" id="SM00320">
    <property type="entry name" value="WD40"/>
    <property type="match status" value="8"/>
</dbReference>
<dbReference type="SMART" id="SM00054">
    <property type="entry name" value="EFh"/>
    <property type="match status" value="9"/>
</dbReference>
<evidence type="ECO:0000259" key="6">
    <source>
        <dbReference type="PROSITE" id="PS50222"/>
    </source>
</evidence>
<feature type="coiled-coil region" evidence="4">
    <location>
        <begin position="1654"/>
        <end position="1681"/>
    </location>
</feature>
<dbReference type="InterPro" id="IPR011992">
    <property type="entry name" value="EF-hand-dom_pair"/>
</dbReference>
<dbReference type="Gene3D" id="1.10.238.10">
    <property type="entry name" value="EF-hand"/>
    <property type="match status" value="4"/>
</dbReference>
<evidence type="ECO:0000256" key="3">
    <source>
        <dbReference type="PROSITE-ProRule" id="PRU00221"/>
    </source>
</evidence>